<name>A0A6V7PGU9_ANACO</name>
<organism evidence="1">
    <name type="scientific">Ananas comosus var. bracteatus</name>
    <name type="common">red pineapple</name>
    <dbReference type="NCBI Taxonomy" id="296719"/>
    <lineage>
        <taxon>Eukaryota</taxon>
        <taxon>Viridiplantae</taxon>
        <taxon>Streptophyta</taxon>
        <taxon>Embryophyta</taxon>
        <taxon>Tracheophyta</taxon>
        <taxon>Spermatophyta</taxon>
        <taxon>Magnoliopsida</taxon>
        <taxon>Liliopsida</taxon>
        <taxon>Poales</taxon>
        <taxon>Bromeliaceae</taxon>
        <taxon>Bromelioideae</taxon>
        <taxon>Ananas</taxon>
    </lineage>
</organism>
<protein>
    <submittedName>
        <fullName evidence="1">Uncharacterized protein</fullName>
    </submittedName>
</protein>
<accession>A0A6V7PGU9</accession>
<gene>
    <name evidence="1" type="ORF">CB5_LOCUS13302</name>
</gene>
<evidence type="ECO:0000313" key="1">
    <source>
        <dbReference type="EMBL" id="CAD1830091.1"/>
    </source>
</evidence>
<proteinExistence type="predicted"/>
<reference evidence="1" key="1">
    <citation type="submission" date="2020-07" db="EMBL/GenBank/DDBJ databases">
        <authorList>
            <person name="Lin J."/>
        </authorList>
    </citation>
    <scope>NUCLEOTIDE SEQUENCE</scope>
</reference>
<dbReference type="AlphaFoldDB" id="A0A6V7PGU9"/>
<sequence>MIQKASGTEAAIQCPCRNGRFWAPGTMFWATRTSSLHKTGSSDSLLTVCCARKWLRRNSPAACHASKQAIFTMSNFRTHIWAPGTWDPNWPPVSLGIVCTDSGISSFHPEIACGVAPSDVGWTLICIASTGDI</sequence>
<dbReference type="EMBL" id="LR862148">
    <property type="protein sequence ID" value="CAD1830091.1"/>
    <property type="molecule type" value="Genomic_DNA"/>
</dbReference>